<organism evidence="2 3">
    <name type="scientific">Branchiostoma lanceolatum</name>
    <name type="common">Common lancelet</name>
    <name type="synonym">Amphioxus lanceolatum</name>
    <dbReference type="NCBI Taxonomy" id="7740"/>
    <lineage>
        <taxon>Eukaryota</taxon>
        <taxon>Metazoa</taxon>
        <taxon>Chordata</taxon>
        <taxon>Cephalochordata</taxon>
        <taxon>Leptocardii</taxon>
        <taxon>Amphioxiformes</taxon>
        <taxon>Branchiostomatidae</taxon>
        <taxon>Branchiostoma</taxon>
    </lineage>
</organism>
<reference evidence="2" key="1">
    <citation type="submission" date="2022-01" db="EMBL/GenBank/DDBJ databases">
        <authorList>
            <person name="Braso-Vives M."/>
        </authorList>
    </citation>
    <scope>NUCLEOTIDE SEQUENCE</scope>
</reference>
<dbReference type="OrthoDB" id="8890589at2759"/>
<feature type="signal peptide" evidence="1">
    <location>
        <begin position="1"/>
        <end position="23"/>
    </location>
</feature>
<feature type="chain" id="PRO_5035465684" evidence="1">
    <location>
        <begin position="24"/>
        <end position="70"/>
    </location>
</feature>
<sequence>MSATLCSYVTACVLLALWNPSSSQLLNLTAANSTEVPSTAPRSLRENITSILDELIDGYDNRIRPGIGGT</sequence>
<gene>
    <name evidence="2" type="primary">Hypp3857</name>
    <name evidence="2" type="ORF">BLAG_LOCUS21297</name>
</gene>
<protein>
    <submittedName>
        <fullName evidence="2">Hypp3857 protein</fullName>
    </submittedName>
</protein>
<name>A0A8K0A2X9_BRALA</name>
<evidence type="ECO:0000313" key="2">
    <source>
        <dbReference type="EMBL" id="CAH1268312.1"/>
    </source>
</evidence>
<dbReference type="AlphaFoldDB" id="A0A8K0A2X9"/>
<dbReference type="EMBL" id="OV696691">
    <property type="protein sequence ID" value="CAH1268312.1"/>
    <property type="molecule type" value="Genomic_DNA"/>
</dbReference>
<dbReference type="Proteomes" id="UP000838412">
    <property type="component" value="Chromosome 6"/>
</dbReference>
<keyword evidence="1" id="KW-0732">Signal</keyword>
<proteinExistence type="predicted"/>
<evidence type="ECO:0000313" key="3">
    <source>
        <dbReference type="Proteomes" id="UP000838412"/>
    </source>
</evidence>
<evidence type="ECO:0000256" key="1">
    <source>
        <dbReference type="SAM" id="SignalP"/>
    </source>
</evidence>
<accession>A0A8K0A2X9</accession>
<keyword evidence="3" id="KW-1185">Reference proteome</keyword>